<dbReference type="InterPro" id="IPR023753">
    <property type="entry name" value="FAD/NAD-binding_dom"/>
</dbReference>
<dbReference type="Pfam" id="PF07992">
    <property type="entry name" value="Pyr_redox_2"/>
    <property type="match status" value="1"/>
</dbReference>
<dbReference type="EMBL" id="JAMD01000002">
    <property type="protein sequence ID" value="KEJ97234.1"/>
    <property type="molecule type" value="Genomic_DNA"/>
</dbReference>
<keyword evidence="12" id="KW-0808">Transferase</keyword>
<dbReference type="GO" id="GO:0051536">
    <property type="term" value="F:iron-sulfur cluster binding"/>
    <property type="evidence" value="ECO:0007669"/>
    <property type="project" value="UniProtKB-KW"/>
</dbReference>
<protein>
    <submittedName>
        <fullName evidence="12">N-methylproline demethylase</fullName>
    </submittedName>
</protein>
<evidence type="ECO:0000256" key="1">
    <source>
        <dbReference type="ARBA" id="ARBA00001917"/>
    </source>
</evidence>
<keyword evidence="8" id="KW-0408">Iron</keyword>
<keyword evidence="5" id="KW-0288">FMN</keyword>
<evidence type="ECO:0000256" key="8">
    <source>
        <dbReference type="ARBA" id="ARBA00023004"/>
    </source>
</evidence>
<keyword evidence="6" id="KW-0479">Metal-binding</keyword>
<evidence type="ECO:0000256" key="9">
    <source>
        <dbReference type="ARBA" id="ARBA00023014"/>
    </source>
</evidence>
<dbReference type="PRINTS" id="PR00368">
    <property type="entry name" value="FADPNR"/>
</dbReference>
<dbReference type="PRINTS" id="PR00411">
    <property type="entry name" value="PNDRDTASEI"/>
</dbReference>
<feature type="domain" description="FAD/NAD(P)-binding" evidence="11">
    <location>
        <begin position="392"/>
        <end position="621"/>
    </location>
</feature>
<proteinExistence type="inferred from homology"/>
<dbReference type="SUPFAM" id="SSF51395">
    <property type="entry name" value="FMN-linked oxidoreductases"/>
    <property type="match status" value="1"/>
</dbReference>
<evidence type="ECO:0000256" key="5">
    <source>
        <dbReference type="ARBA" id="ARBA00022643"/>
    </source>
</evidence>
<dbReference type="Pfam" id="PF00724">
    <property type="entry name" value="Oxidored_FMN"/>
    <property type="match status" value="1"/>
</dbReference>
<keyword evidence="12" id="KW-0489">Methyltransferase</keyword>
<sequence length="659" mass="70634">MRNSAMTAPNANDPLLSPFTLGKVHLRNRIVSTSHASMNDDGGMPGDRYQAYHEEKARGGLAMTMIGGSAMVSRDSSWGGGQLDFSSDRIIPYLQNLSSRVHGQGAAVMTQISHLGRRANAFHGDWTPVIAPSPIREVRSRSFPREMDRDDIDRVISDYASAAKRAQDGGLDGVETLCGGHLIGQFMSPLANQRTDAFGGSLENRARFGLMVHEAIRDAVGADFAVGIRLVIDEGTPGGLTADDGIALAQMFEREGLLDFFDAIYGRMDSDLILSEDNMPGMFQPDAPYLSSVEQFRKEVNLPVIHAGGIRDTATARHAIRAGIVDLVGMTRAHLTDPHLVQHLLNGTEDTIRPCVGSSYCLYKKATCIHNAATGNELKIPHTVTPAETPGRVVVVGGGVAGLEAARVAALRGHAVVMLEAASQLGGQLRLAARASERANMIGIVDWRIAELARLGVEVRTNCYADLQDVLAENPDTVFVATGGLPDLGQIEGADFCQNTWDFLSGTLPPAAEVLIHDGTGRAPAPSCALLARKSGSSVTFATSDGVVGQEMPYQDGTGFRKRFAEQGIQILGDLDLLRVEQAGARLRATFVHCFSGHLHTIETDQIVVERGTQALNELYHELKASDAFNGVVHLLGDAVASRDVHAAIRHAYVVALTT</sequence>
<keyword evidence="7" id="KW-0560">Oxidoreductase</keyword>
<keyword evidence="13" id="KW-1185">Reference proteome</keyword>
<dbReference type="Proteomes" id="UP000027746">
    <property type="component" value="Unassembled WGS sequence"/>
</dbReference>
<dbReference type="AlphaFoldDB" id="A0A073J5H5"/>
<keyword evidence="9" id="KW-0411">Iron-sulfur</keyword>
<accession>A0A073J5H5</accession>
<comment type="cofactor">
    <cofactor evidence="2">
        <name>[4Fe-4S] cluster</name>
        <dbReference type="ChEBI" id="CHEBI:49883"/>
    </cofactor>
</comment>
<dbReference type="InterPro" id="IPR036188">
    <property type="entry name" value="FAD/NAD-bd_sf"/>
</dbReference>
<comment type="similarity">
    <text evidence="3">In the N-terminal section; belongs to the NADH:flavin oxidoreductase/NADH oxidase family.</text>
</comment>
<dbReference type="SUPFAM" id="SSF51905">
    <property type="entry name" value="FAD/NAD(P)-binding domain"/>
    <property type="match status" value="1"/>
</dbReference>
<dbReference type="GO" id="GO:0046872">
    <property type="term" value="F:metal ion binding"/>
    <property type="evidence" value="ECO:0007669"/>
    <property type="project" value="UniProtKB-KW"/>
</dbReference>
<dbReference type="GO" id="GO:0016491">
    <property type="term" value="F:oxidoreductase activity"/>
    <property type="evidence" value="ECO:0007669"/>
    <property type="project" value="UniProtKB-KW"/>
</dbReference>
<dbReference type="Gene3D" id="3.40.50.720">
    <property type="entry name" value="NAD(P)-binding Rossmann-like Domain"/>
    <property type="match status" value="1"/>
</dbReference>
<feature type="domain" description="NADH:flavin oxidoreductase/NADH oxidase N-terminal" evidence="10">
    <location>
        <begin position="15"/>
        <end position="349"/>
    </location>
</feature>
<dbReference type="InterPro" id="IPR051793">
    <property type="entry name" value="NADH:flavin_oxidoreductase"/>
</dbReference>
<dbReference type="GO" id="GO:0010181">
    <property type="term" value="F:FMN binding"/>
    <property type="evidence" value="ECO:0007669"/>
    <property type="project" value="InterPro"/>
</dbReference>
<evidence type="ECO:0000313" key="13">
    <source>
        <dbReference type="Proteomes" id="UP000027746"/>
    </source>
</evidence>
<evidence type="ECO:0000259" key="10">
    <source>
        <dbReference type="Pfam" id="PF00724"/>
    </source>
</evidence>
<dbReference type="GO" id="GO:0032259">
    <property type="term" value="P:methylation"/>
    <property type="evidence" value="ECO:0007669"/>
    <property type="project" value="UniProtKB-KW"/>
</dbReference>
<dbReference type="PANTHER" id="PTHR42917">
    <property type="entry name" value="2,4-DIENOYL-COA REDUCTASE"/>
    <property type="match status" value="1"/>
</dbReference>
<evidence type="ECO:0000313" key="12">
    <source>
        <dbReference type="EMBL" id="KEJ97234.1"/>
    </source>
</evidence>
<dbReference type="Gene3D" id="3.20.20.70">
    <property type="entry name" value="Aldolase class I"/>
    <property type="match status" value="1"/>
</dbReference>
<evidence type="ECO:0000256" key="3">
    <source>
        <dbReference type="ARBA" id="ARBA00011048"/>
    </source>
</evidence>
<evidence type="ECO:0000256" key="4">
    <source>
        <dbReference type="ARBA" id="ARBA00022630"/>
    </source>
</evidence>
<evidence type="ECO:0000256" key="2">
    <source>
        <dbReference type="ARBA" id="ARBA00001966"/>
    </source>
</evidence>
<dbReference type="Gene3D" id="3.50.50.60">
    <property type="entry name" value="FAD/NAD(P)-binding domain"/>
    <property type="match status" value="1"/>
</dbReference>
<comment type="cofactor">
    <cofactor evidence="1">
        <name>FMN</name>
        <dbReference type="ChEBI" id="CHEBI:58210"/>
    </cofactor>
</comment>
<evidence type="ECO:0000256" key="6">
    <source>
        <dbReference type="ARBA" id="ARBA00022723"/>
    </source>
</evidence>
<reference evidence="12 13" key="1">
    <citation type="submission" date="2014-01" db="EMBL/GenBank/DDBJ databases">
        <title>Sulfitobacter sp. H3 (MCCC 1A00686) Genome Sequencing.</title>
        <authorList>
            <person name="Lai Q."/>
            <person name="Hong Z."/>
        </authorList>
    </citation>
    <scope>NUCLEOTIDE SEQUENCE [LARGE SCALE GENOMIC DNA]</scope>
    <source>
        <strain evidence="12 13">H3</strain>
    </source>
</reference>
<organism evidence="12 13">
    <name type="scientific">Pseudosulfitobacter pseudonitzschiae</name>
    <dbReference type="NCBI Taxonomy" id="1402135"/>
    <lineage>
        <taxon>Bacteria</taxon>
        <taxon>Pseudomonadati</taxon>
        <taxon>Pseudomonadota</taxon>
        <taxon>Alphaproteobacteria</taxon>
        <taxon>Rhodobacterales</taxon>
        <taxon>Roseobacteraceae</taxon>
        <taxon>Pseudosulfitobacter</taxon>
    </lineage>
</organism>
<dbReference type="CDD" id="cd04734">
    <property type="entry name" value="OYE_like_3_FMN"/>
    <property type="match status" value="1"/>
</dbReference>
<gene>
    <name evidence="12" type="ORF">SUH3_10690</name>
</gene>
<evidence type="ECO:0000259" key="11">
    <source>
        <dbReference type="Pfam" id="PF07992"/>
    </source>
</evidence>
<keyword evidence="4" id="KW-0285">Flavoprotein</keyword>
<dbReference type="PANTHER" id="PTHR42917:SF2">
    <property type="entry name" value="2,4-DIENOYL-COA REDUCTASE [(2E)-ENOYL-COA-PRODUCING]"/>
    <property type="match status" value="1"/>
</dbReference>
<name>A0A073J5H5_9RHOB</name>
<comment type="caution">
    <text evidence="12">The sequence shown here is derived from an EMBL/GenBank/DDBJ whole genome shotgun (WGS) entry which is preliminary data.</text>
</comment>
<evidence type="ECO:0000256" key="7">
    <source>
        <dbReference type="ARBA" id="ARBA00023002"/>
    </source>
</evidence>
<dbReference type="GO" id="GO:0008168">
    <property type="term" value="F:methyltransferase activity"/>
    <property type="evidence" value="ECO:0007669"/>
    <property type="project" value="UniProtKB-KW"/>
</dbReference>
<dbReference type="InterPro" id="IPR013785">
    <property type="entry name" value="Aldolase_TIM"/>
</dbReference>
<dbReference type="InterPro" id="IPR001155">
    <property type="entry name" value="OxRdtase_FMN_N"/>
</dbReference>